<dbReference type="InterPro" id="IPR016181">
    <property type="entry name" value="Acyl_CoA_acyltransferase"/>
</dbReference>
<keyword evidence="2" id="KW-1185">Reference proteome</keyword>
<gene>
    <name evidence="1" type="ORF">ANSO36C_10730</name>
</gene>
<name>A0ABM7YXC9_NOSCO</name>
<organism evidence="1 2">
    <name type="scientific">Nostoc cf. commune SO-36</name>
    <dbReference type="NCBI Taxonomy" id="449208"/>
    <lineage>
        <taxon>Bacteria</taxon>
        <taxon>Bacillati</taxon>
        <taxon>Cyanobacteriota</taxon>
        <taxon>Cyanophyceae</taxon>
        <taxon>Nostocales</taxon>
        <taxon>Nostocaceae</taxon>
        <taxon>Nostoc</taxon>
    </lineage>
</organism>
<evidence type="ECO:0008006" key="3">
    <source>
        <dbReference type="Google" id="ProtNLM"/>
    </source>
</evidence>
<dbReference type="RefSeq" id="WP_251958702.1">
    <property type="nucleotide sequence ID" value="NZ_AP025732.1"/>
</dbReference>
<dbReference type="Proteomes" id="UP001055453">
    <property type="component" value="Chromosome"/>
</dbReference>
<dbReference type="Gene3D" id="3.40.630.30">
    <property type="match status" value="1"/>
</dbReference>
<evidence type="ECO:0000313" key="2">
    <source>
        <dbReference type="Proteomes" id="UP001055453"/>
    </source>
</evidence>
<dbReference type="SUPFAM" id="SSF55729">
    <property type="entry name" value="Acyl-CoA N-acyltransferases (Nat)"/>
    <property type="match status" value="1"/>
</dbReference>
<evidence type="ECO:0000313" key="1">
    <source>
        <dbReference type="EMBL" id="BDI15271.1"/>
    </source>
</evidence>
<reference evidence="1" key="1">
    <citation type="submission" date="2022-04" db="EMBL/GenBank/DDBJ databases">
        <title>Complete genome sequence of a cyanobacterium, Nostoc sp. SO-36, isolated in Antarctica.</title>
        <authorList>
            <person name="Kanesaki Y."/>
            <person name="Effendi D."/>
            <person name="Sakamoto T."/>
            <person name="Ohtani S."/>
            <person name="Awai K."/>
        </authorList>
    </citation>
    <scope>NUCLEOTIDE SEQUENCE</scope>
    <source>
        <strain evidence="1">SO-36</strain>
    </source>
</reference>
<protein>
    <recommendedName>
        <fullName evidence="3">GCN5-related N-acetyltransferase</fullName>
    </recommendedName>
</protein>
<sequence>MPTLKTLQPGDEVSLEEFLLQHSDTSMFARSQGVKRAILFTGHYNQAAQAVYRGIGFLPTGEKYGLVLFES</sequence>
<dbReference type="EMBL" id="AP025732">
    <property type="protein sequence ID" value="BDI15271.1"/>
    <property type="molecule type" value="Genomic_DNA"/>
</dbReference>
<accession>A0ABM7YXC9</accession>
<proteinExistence type="predicted"/>